<dbReference type="AlphaFoldDB" id="A0A9W6KL51"/>
<dbReference type="PANTHER" id="PTHR35152:SF1">
    <property type="entry name" value="DOMAIN SIGNALLING PROTEIN, PUTATIVE (AFU_ORTHOLOGUE AFUA_5G11310)-RELATED"/>
    <property type="match status" value="1"/>
</dbReference>
<feature type="transmembrane region" description="Helical" evidence="1">
    <location>
        <begin position="239"/>
        <end position="261"/>
    </location>
</feature>
<evidence type="ECO:0000259" key="2">
    <source>
        <dbReference type="PROSITE" id="PS50924"/>
    </source>
</evidence>
<sequence length="308" mass="32265">MGTGYPCPERANPGQCVRPAQRSGWLNLRVTSVDQFAYGWITPALALAMSMLGGLLGTFLTSRSRAFTGARRTRWLTLAALAIGGSGTWVPHFMAMLGVDVPDTVVRYDILTTALGFGIAVVVYCLGLYLVGFGPPSLGKILPAGVLTGIGLTAVYATGPLSMRVAGVVAFDPRTLLIGLGAAIVSAIVTLWCVSVVRGLPSMVCAAVIMSFAVGSTHYIVMAALRVTPAPTTAAVPGVTLFAMLAPVCVLACVLLAGLAYSTVGFTVRQDTAREEALLSQARDMYSLATFARGRERDRGEPAVPSHR</sequence>
<dbReference type="EMBL" id="BSFP01000024">
    <property type="protein sequence ID" value="GLL02539.1"/>
    <property type="molecule type" value="Genomic_DNA"/>
</dbReference>
<keyword evidence="1" id="KW-0812">Transmembrane</keyword>
<dbReference type="Pfam" id="PF03707">
    <property type="entry name" value="MHYT"/>
    <property type="match status" value="1"/>
</dbReference>
<reference evidence="3" key="2">
    <citation type="submission" date="2023-01" db="EMBL/GenBank/DDBJ databases">
        <authorList>
            <person name="Sun Q."/>
            <person name="Evtushenko L."/>
        </authorList>
    </citation>
    <scope>NUCLEOTIDE SEQUENCE</scope>
    <source>
        <strain evidence="3">VKM Ac-1321</strain>
    </source>
</reference>
<dbReference type="InterPro" id="IPR005330">
    <property type="entry name" value="MHYT_dom"/>
</dbReference>
<dbReference type="PROSITE" id="PS50924">
    <property type="entry name" value="MHYT"/>
    <property type="match status" value="1"/>
</dbReference>
<organism evidence="3 4">
    <name type="scientific">Dactylosporangium matsuzakiense</name>
    <dbReference type="NCBI Taxonomy" id="53360"/>
    <lineage>
        <taxon>Bacteria</taxon>
        <taxon>Bacillati</taxon>
        <taxon>Actinomycetota</taxon>
        <taxon>Actinomycetes</taxon>
        <taxon>Micromonosporales</taxon>
        <taxon>Micromonosporaceae</taxon>
        <taxon>Dactylosporangium</taxon>
    </lineage>
</organism>
<feature type="transmembrane region" description="Helical" evidence="1">
    <location>
        <begin position="204"/>
        <end position="227"/>
    </location>
</feature>
<proteinExistence type="predicted"/>
<feature type="domain" description="MHYT" evidence="2">
    <location>
        <begin position="38"/>
        <end position="228"/>
    </location>
</feature>
<keyword evidence="1" id="KW-0472">Membrane</keyword>
<name>A0A9W6KL51_9ACTN</name>
<feature type="transmembrane region" description="Helical" evidence="1">
    <location>
        <begin position="138"/>
        <end position="157"/>
    </location>
</feature>
<feature type="transmembrane region" description="Helical" evidence="1">
    <location>
        <begin position="110"/>
        <end position="131"/>
    </location>
</feature>
<feature type="transmembrane region" description="Helical" evidence="1">
    <location>
        <begin position="37"/>
        <end position="61"/>
    </location>
</feature>
<dbReference type="GO" id="GO:0016020">
    <property type="term" value="C:membrane"/>
    <property type="evidence" value="ECO:0007669"/>
    <property type="project" value="UniProtKB-UniRule"/>
</dbReference>
<evidence type="ECO:0000313" key="3">
    <source>
        <dbReference type="EMBL" id="GLL02539.1"/>
    </source>
</evidence>
<keyword evidence="4" id="KW-1185">Reference proteome</keyword>
<reference evidence="3" key="1">
    <citation type="journal article" date="2014" name="Int. J. Syst. Evol. Microbiol.">
        <title>Complete genome sequence of Corynebacterium casei LMG S-19264T (=DSM 44701T), isolated from a smear-ripened cheese.</title>
        <authorList>
            <consortium name="US DOE Joint Genome Institute (JGI-PGF)"/>
            <person name="Walter F."/>
            <person name="Albersmeier A."/>
            <person name="Kalinowski J."/>
            <person name="Ruckert C."/>
        </authorList>
    </citation>
    <scope>NUCLEOTIDE SEQUENCE</scope>
    <source>
        <strain evidence="3">VKM Ac-1321</strain>
    </source>
</reference>
<keyword evidence="1" id="KW-1133">Transmembrane helix</keyword>
<evidence type="ECO:0000313" key="4">
    <source>
        <dbReference type="Proteomes" id="UP001143480"/>
    </source>
</evidence>
<feature type="transmembrane region" description="Helical" evidence="1">
    <location>
        <begin position="73"/>
        <end position="90"/>
    </location>
</feature>
<protein>
    <recommendedName>
        <fullName evidence="2">MHYT domain-containing protein</fullName>
    </recommendedName>
</protein>
<comment type="caution">
    <text evidence="3">The sequence shown here is derived from an EMBL/GenBank/DDBJ whole genome shotgun (WGS) entry which is preliminary data.</text>
</comment>
<evidence type="ECO:0000256" key="1">
    <source>
        <dbReference type="PROSITE-ProRule" id="PRU00244"/>
    </source>
</evidence>
<dbReference type="Proteomes" id="UP001143480">
    <property type="component" value="Unassembled WGS sequence"/>
</dbReference>
<feature type="transmembrane region" description="Helical" evidence="1">
    <location>
        <begin position="177"/>
        <end position="197"/>
    </location>
</feature>
<gene>
    <name evidence="3" type="ORF">GCM10017581_042810</name>
</gene>
<dbReference type="PANTHER" id="PTHR35152">
    <property type="entry name" value="DOMAIN SIGNALLING PROTEIN, PUTATIVE (AFU_ORTHOLOGUE AFUA_5G11310)-RELATED"/>
    <property type="match status" value="1"/>
</dbReference>
<accession>A0A9W6KL51</accession>